<evidence type="ECO:0000313" key="2">
    <source>
        <dbReference type="Proteomes" id="UP000254601"/>
    </source>
</evidence>
<dbReference type="InterPro" id="IPR019722">
    <property type="entry name" value="HI_0552_fam"/>
</dbReference>
<name>A0A380MM47_9GAMM</name>
<dbReference type="OrthoDB" id="2360289at2"/>
<dbReference type="EMBL" id="UHIC01000001">
    <property type="protein sequence ID" value="SUO93328.1"/>
    <property type="molecule type" value="Genomic_DNA"/>
</dbReference>
<reference evidence="1 2" key="1">
    <citation type="submission" date="2018-06" db="EMBL/GenBank/DDBJ databases">
        <authorList>
            <consortium name="Pathogen Informatics"/>
            <person name="Doyle S."/>
        </authorList>
    </citation>
    <scope>NUCLEOTIDE SEQUENCE [LARGE SCALE GENOMIC DNA]</scope>
    <source>
        <strain evidence="1 2">NCTC13337</strain>
    </source>
</reference>
<dbReference type="Proteomes" id="UP000254601">
    <property type="component" value="Unassembled WGS sequence"/>
</dbReference>
<sequence length="218" mass="25730">MSSKISALSAAHCDLFDRPCFQFAQLRRYQPEAIDTIKAEYKVAWQDWRALIQAVSLQLGEDFAEPHIERWCNGWQVRAHFFAFFKYQFCQSSAPIFSLLLNRRRLTVSLDWHVYRAKSSILPLSAYRQWQMLLAQGDWDDFELWKNDDSEYADYLRVAEYRQAFPNVLQDGFTDENSYFRIGKHLAREVLADKEVQAFIVETIEALRPLYEACFLSN</sequence>
<dbReference type="EC" id="1.1.1.49" evidence="1"/>
<keyword evidence="1" id="KW-0560">Oxidoreductase</keyword>
<dbReference type="GO" id="GO:0004345">
    <property type="term" value="F:glucose-6-phosphate dehydrogenase activity"/>
    <property type="evidence" value="ECO:0007669"/>
    <property type="project" value="UniProtKB-EC"/>
</dbReference>
<gene>
    <name evidence="1" type="ORF">NCTC13337_00171</name>
</gene>
<dbReference type="RefSeq" id="WP_072576807.1">
    <property type="nucleotide sequence ID" value="NZ_LWHB01000103.1"/>
</dbReference>
<proteinExistence type="predicted"/>
<dbReference type="Pfam" id="PF10786">
    <property type="entry name" value="HI_0552"/>
    <property type="match status" value="1"/>
</dbReference>
<evidence type="ECO:0000313" key="1">
    <source>
        <dbReference type="EMBL" id="SUO93328.1"/>
    </source>
</evidence>
<keyword evidence="2" id="KW-1185">Reference proteome</keyword>
<protein>
    <submittedName>
        <fullName evidence="1">Glucose-6-phosphate 1-dehydrogenase</fullName>
        <ecNumber evidence="1">1.1.1.49</ecNumber>
    </submittedName>
</protein>
<accession>A0A380MM47</accession>
<dbReference type="AlphaFoldDB" id="A0A380MM47"/>
<organism evidence="1 2">
    <name type="scientific">Suttonella ornithocola</name>
    <dbReference type="NCBI Taxonomy" id="279832"/>
    <lineage>
        <taxon>Bacteria</taxon>
        <taxon>Pseudomonadati</taxon>
        <taxon>Pseudomonadota</taxon>
        <taxon>Gammaproteobacteria</taxon>
        <taxon>Cardiobacteriales</taxon>
        <taxon>Cardiobacteriaceae</taxon>
        <taxon>Suttonella</taxon>
    </lineage>
</organism>